<proteinExistence type="predicted"/>
<keyword evidence="3" id="KW-1185">Reference proteome</keyword>
<evidence type="ECO:0000313" key="2">
    <source>
        <dbReference type="EMBL" id="AQS38337.1"/>
    </source>
</evidence>
<reference evidence="2 3" key="1">
    <citation type="submission" date="2016-03" db="EMBL/GenBank/DDBJ databases">
        <title>Complete genome sequence of Shewanella psychrophila WP2, a deep sea bacterium isolated from west Pacific sediment.</title>
        <authorList>
            <person name="Xu G."/>
            <person name="Jian H."/>
        </authorList>
    </citation>
    <scope>NUCLEOTIDE SEQUENCE [LARGE SCALE GENOMIC DNA]</scope>
    <source>
        <strain evidence="2 3">WP2</strain>
    </source>
</reference>
<protein>
    <submittedName>
        <fullName evidence="2">Uncharacterized protein</fullName>
    </submittedName>
</protein>
<dbReference type="EMBL" id="CP014782">
    <property type="protein sequence ID" value="AQS38337.1"/>
    <property type="molecule type" value="Genomic_DNA"/>
</dbReference>
<evidence type="ECO:0000313" key="3">
    <source>
        <dbReference type="Proteomes" id="UP000189545"/>
    </source>
</evidence>
<organism evidence="2 3">
    <name type="scientific">Shewanella psychrophila</name>
    <dbReference type="NCBI Taxonomy" id="225848"/>
    <lineage>
        <taxon>Bacteria</taxon>
        <taxon>Pseudomonadati</taxon>
        <taxon>Pseudomonadota</taxon>
        <taxon>Gammaproteobacteria</taxon>
        <taxon>Alteromonadales</taxon>
        <taxon>Shewanellaceae</taxon>
        <taxon>Shewanella</taxon>
    </lineage>
</organism>
<evidence type="ECO:0000256" key="1">
    <source>
        <dbReference type="SAM" id="SignalP"/>
    </source>
</evidence>
<dbReference type="Proteomes" id="UP000189545">
    <property type="component" value="Chromosome"/>
</dbReference>
<dbReference type="OrthoDB" id="6267374at2"/>
<dbReference type="RefSeq" id="WP_077753396.1">
    <property type="nucleotide sequence ID" value="NZ_CP014782.1"/>
</dbReference>
<feature type="signal peptide" evidence="1">
    <location>
        <begin position="1"/>
        <end position="25"/>
    </location>
</feature>
<dbReference type="AlphaFoldDB" id="A0A1S6HS14"/>
<dbReference type="KEGG" id="spsw:Sps_03195"/>
<feature type="chain" id="PRO_5013386143" evidence="1">
    <location>
        <begin position="26"/>
        <end position="74"/>
    </location>
</feature>
<name>A0A1S6HS14_9GAMM</name>
<accession>A0A1S6HS14</accession>
<sequence length="74" mass="8160">MIKNIMQKVMALACSFIFSTGLAFASTQTAVTAQLVKSEADGTVLICQYRTMKKIHFKVLFTHQVCPLAIQVGH</sequence>
<keyword evidence="1" id="KW-0732">Signal</keyword>
<gene>
    <name evidence="2" type="ORF">Sps_03195</name>
</gene>